<feature type="region of interest" description="Disordered" evidence="4">
    <location>
        <begin position="174"/>
        <end position="225"/>
    </location>
</feature>
<dbReference type="Proteomes" id="UP000756921">
    <property type="component" value="Unassembled WGS sequence"/>
</dbReference>
<comment type="caution">
    <text evidence="5">The sequence shown here is derived from an EMBL/GenBank/DDBJ whole genome shotgun (WGS) entry which is preliminary data.</text>
</comment>
<keyword evidence="3" id="KW-0949">S-adenosyl-L-methionine</keyword>
<organism evidence="5 6">
    <name type="scientific">Paraphaeosphaeria minitans</name>
    <dbReference type="NCBI Taxonomy" id="565426"/>
    <lineage>
        <taxon>Eukaryota</taxon>
        <taxon>Fungi</taxon>
        <taxon>Dikarya</taxon>
        <taxon>Ascomycota</taxon>
        <taxon>Pezizomycotina</taxon>
        <taxon>Dothideomycetes</taxon>
        <taxon>Pleosporomycetidae</taxon>
        <taxon>Pleosporales</taxon>
        <taxon>Massarineae</taxon>
        <taxon>Didymosphaeriaceae</taxon>
        <taxon>Paraphaeosphaeria</taxon>
    </lineage>
</organism>
<reference evidence="5" key="1">
    <citation type="journal article" date="2020" name="Mol. Plant Microbe Interact.">
        <title>Genome Sequence of the Biocontrol Agent Coniothyrium minitans strain Conio (IMI 134523).</title>
        <authorList>
            <person name="Patel D."/>
            <person name="Shittu T.A."/>
            <person name="Baroncelli R."/>
            <person name="Muthumeenakshi S."/>
            <person name="Osborne T.H."/>
            <person name="Janganan T.K."/>
            <person name="Sreenivasaprasad S."/>
        </authorList>
    </citation>
    <scope>NUCLEOTIDE SEQUENCE</scope>
    <source>
        <strain evidence="5">Conio</strain>
    </source>
</reference>
<keyword evidence="1 5" id="KW-0489">Methyltransferase</keyword>
<dbReference type="Gene3D" id="3.40.50.150">
    <property type="entry name" value="Vaccinia Virus protein VP39"/>
    <property type="match status" value="1"/>
</dbReference>
<protein>
    <submittedName>
        <fullName evidence="5">Methyltransferase domain-containing protein</fullName>
    </submittedName>
</protein>
<dbReference type="EMBL" id="WJXW01000003">
    <property type="protein sequence ID" value="KAF9738336.1"/>
    <property type="molecule type" value="Genomic_DNA"/>
</dbReference>
<evidence type="ECO:0000256" key="1">
    <source>
        <dbReference type="ARBA" id="ARBA00022603"/>
    </source>
</evidence>
<dbReference type="OrthoDB" id="3647at2759"/>
<keyword evidence="2" id="KW-0808">Transferase</keyword>
<evidence type="ECO:0000256" key="4">
    <source>
        <dbReference type="SAM" id="MobiDB-lite"/>
    </source>
</evidence>
<dbReference type="GO" id="GO:0032259">
    <property type="term" value="P:methylation"/>
    <property type="evidence" value="ECO:0007669"/>
    <property type="project" value="UniProtKB-KW"/>
</dbReference>
<dbReference type="PANTHER" id="PTHR43464">
    <property type="entry name" value="METHYLTRANSFERASE"/>
    <property type="match status" value="1"/>
</dbReference>
<gene>
    <name evidence="5" type="ORF">PMIN01_03619</name>
</gene>
<dbReference type="InterPro" id="IPR029063">
    <property type="entry name" value="SAM-dependent_MTases_sf"/>
</dbReference>
<evidence type="ECO:0000256" key="3">
    <source>
        <dbReference type="ARBA" id="ARBA00022691"/>
    </source>
</evidence>
<dbReference type="PANTHER" id="PTHR43464:SF19">
    <property type="entry name" value="UBIQUINONE BIOSYNTHESIS O-METHYLTRANSFERASE, MITOCHONDRIAL"/>
    <property type="match status" value="1"/>
</dbReference>
<evidence type="ECO:0000313" key="6">
    <source>
        <dbReference type="Proteomes" id="UP000756921"/>
    </source>
</evidence>
<dbReference type="CDD" id="cd02440">
    <property type="entry name" value="AdoMet_MTases"/>
    <property type="match status" value="1"/>
</dbReference>
<dbReference type="SUPFAM" id="SSF53335">
    <property type="entry name" value="S-adenosyl-L-methionine-dependent methyltransferases"/>
    <property type="match status" value="1"/>
</dbReference>
<dbReference type="Pfam" id="PF13489">
    <property type="entry name" value="Methyltransf_23"/>
    <property type="match status" value="1"/>
</dbReference>
<sequence length="300" mass="33379">MSTAAANRQYFDAITDTYDSQPFFAKVNQAVTDDLRNRLDWIGIPFANTESSSNTQTVRQLDYACGTGLMSRVFGPFVTETRGIDVSPNMVAAYNARARATGLSESTIHAVVGDLFDREHPTPTGAEWAGFDLATASFAFHHFEDVVHAAKCLKERLRPGGVLMINDFLEGGDLKADENGEPIEGTEGSWHHRHSHQGHGHGDGHGHDHSHDKKEHDHRHREPVKLEDEPGWDRAKMTASIVVPSFTVDGVKKFFTVAGLVDVDVVTMDKRVFMEFGGQKLWRTILFARARRPLEAKSEL</sequence>
<proteinExistence type="predicted"/>
<dbReference type="AlphaFoldDB" id="A0A9P6GMG2"/>
<keyword evidence="6" id="KW-1185">Reference proteome</keyword>
<accession>A0A9P6GMG2</accession>
<evidence type="ECO:0000313" key="5">
    <source>
        <dbReference type="EMBL" id="KAF9738336.1"/>
    </source>
</evidence>
<evidence type="ECO:0000256" key="2">
    <source>
        <dbReference type="ARBA" id="ARBA00022679"/>
    </source>
</evidence>
<name>A0A9P6GMG2_9PLEO</name>
<dbReference type="GO" id="GO:0008168">
    <property type="term" value="F:methyltransferase activity"/>
    <property type="evidence" value="ECO:0007669"/>
    <property type="project" value="UniProtKB-KW"/>
</dbReference>
<feature type="compositionally biased region" description="Basic and acidic residues" evidence="4">
    <location>
        <begin position="200"/>
        <end position="215"/>
    </location>
</feature>